<reference evidence="2" key="1">
    <citation type="journal article" date="2022" name="Int. J. Syst. Evol. Microbiol.">
        <title>Pseudomonas aegrilactucae sp. nov. and Pseudomonas morbosilactucae sp. nov., pathogens causing bacterial rot of lettuce in Japan.</title>
        <authorList>
            <person name="Sawada H."/>
            <person name="Fujikawa T."/>
            <person name="Satou M."/>
        </authorList>
    </citation>
    <scope>NUCLEOTIDE SEQUENCE</scope>
    <source>
        <strain evidence="2">0166_1</strain>
    </source>
</reference>
<dbReference type="PROSITE" id="PS50995">
    <property type="entry name" value="HTH_MARR_2"/>
    <property type="match status" value="1"/>
</dbReference>
<dbReference type="EMBL" id="CP087164">
    <property type="protein sequence ID" value="UGS35254.1"/>
    <property type="molecule type" value="Genomic_DNA"/>
</dbReference>
<dbReference type="InterPro" id="IPR000835">
    <property type="entry name" value="HTH_MarR-typ"/>
</dbReference>
<keyword evidence="3" id="KW-1185">Reference proteome</keyword>
<protein>
    <recommendedName>
        <fullName evidence="1">HTH marR-type domain-containing protein</fullName>
    </recommendedName>
</protein>
<organism evidence="2 3">
    <name type="scientific">Capillimicrobium parvum</name>
    <dbReference type="NCBI Taxonomy" id="2884022"/>
    <lineage>
        <taxon>Bacteria</taxon>
        <taxon>Bacillati</taxon>
        <taxon>Actinomycetota</taxon>
        <taxon>Thermoleophilia</taxon>
        <taxon>Solirubrobacterales</taxon>
        <taxon>Capillimicrobiaceae</taxon>
        <taxon>Capillimicrobium</taxon>
    </lineage>
</organism>
<dbReference type="GO" id="GO:0003700">
    <property type="term" value="F:DNA-binding transcription factor activity"/>
    <property type="evidence" value="ECO:0007669"/>
    <property type="project" value="InterPro"/>
</dbReference>
<dbReference type="PANTHER" id="PTHR33164">
    <property type="entry name" value="TRANSCRIPTIONAL REGULATOR, MARR FAMILY"/>
    <property type="match status" value="1"/>
</dbReference>
<dbReference type="AlphaFoldDB" id="A0A9E6XVP5"/>
<evidence type="ECO:0000259" key="1">
    <source>
        <dbReference type="PROSITE" id="PS50995"/>
    </source>
</evidence>
<dbReference type="SUPFAM" id="SSF46785">
    <property type="entry name" value="Winged helix' DNA-binding domain"/>
    <property type="match status" value="1"/>
</dbReference>
<accession>A0A9E6XVP5</accession>
<dbReference type="Proteomes" id="UP001162834">
    <property type="component" value="Chromosome"/>
</dbReference>
<name>A0A9E6XVP5_9ACTN</name>
<sequence>MSAVAPSRTEAIDLVASTLLPRASLLTRLLLRSGPDRLSRTESALLAGLDAGPRRITELAETQVLAQPTVTQLVDRLQRRGLVERERSTEDGRVVLVSLSDAGRAELGAVRAHYRGVLRALTAELPDDEVRALVAATETIGHLIDALQERGES</sequence>
<dbReference type="SMART" id="SM00347">
    <property type="entry name" value="HTH_MARR"/>
    <property type="match status" value="1"/>
</dbReference>
<dbReference type="Pfam" id="PF12802">
    <property type="entry name" value="MarR_2"/>
    <property type="match status" value="1"/>
</dbReference>
<dbReference type="GO" id="GO:0006950">
    <property type="term" value="P:response to stress"/>
    <property type="evidence" value="ECO:0007669"/>
    <property type="project" value="TreeGrafter"/>
</dbReference>
<dbReference type="InterPro" id="IPR036390">
    <property type="entry name" value="WH_DNA-bd_sf"/>
</dbReference>
<proteinExistence type="predicted"/>
<evidence type="ECO:0000313" key="2">
    <source>
        <dbReference type="EMBL" id="UGS35254.1"/>
    </source>
</evidence>
<feature type="domain" description="HTH marR-type" evidence="1">
    <location>
        <begin position="1"/>
        <end position="149"/>
    </location>
</feature>
<dbReference type="PANTHER" id="PTHR33164:SF99">
    <property type="entry name" value="MARR FAMILY REGULATORY PROTEIN"/>
    <property type="match status" value="1"/>
</dbReference>
<dbReference type="RefSeq" id="WP_259314936.1">
    <property type="nucleotide sequence ID" value="NZ_CP087164.1"/>
</dbReference>
<evidence type="ECO:0000313" key="3">
    <source>
        <dbReference type="Proteomes" id="UP001162834"/>
    </source>
</evidence>
<dbReference type="Gene3D" id="1.10.10.10">
    <property type="entry name" value="Winged helix-like DNA-binding domain superfamily/Winged helix DNA-binding domain"/>
    <property type="match status" value="1"/>
</dbReference>
<dbReference type="InterPro" id="IPR039422">
    <property type="entry name" value="MarR/SlyA-like"/>
</dbReference>
<dbReference type="KEGG" id="sbae:DSM104329_01641"/>
<gene>
    <name evidence="2" type="ORF">DSM104329_01641</name>
</gene>
<dbReference type="PRINTS" id="PR00598">
    <property type="entry name" value="HTHMARR"/>
</dbReference>
<dbReference type="InterPro" id="IPR036388">
    <property type="entry name" value="WH-like_DNA-bd_sf"/>
</dbReference>